<dbReference type="AlphaFoldDB" id="A0A0C3GPT2"/>
<gene>
    <name evidence="1" type="ORF">OIDMADRAFT_20341</name>
</gene>
<dbReference type="HOGENOM" id="CLU_3107001_0_0_1"/>
<keyword evidence="2" id="KW-1185">Reference proteome</keyword>
<dbReference type="EMBL" id="KN832881">
    <property type="protein sequence ID" value="KIM98025.1"/>
    <property type="molecule type" value="Genomic_DNA"/>
</dbReference>
<proteinExistence type="predicted"/>
<sequence length="51" mass="5795">MLQTDTSWLLAMLSDLTIAIHMHMRNSEYSSPNLLPLPLRRGERSAREGLA</sequence>
<dbReference type="InParanoid" id="A0A0C3GPT2"/>
<dbReference type="Proteomes" id="UP000054321">
    <property type="component" value="Unassembled WGS sequence"/>
</dbReference>
<protein>
    <submittedName>
        <fullName evidence="1">Uncharacterized protein</fullName>
    </submittedName>
</protein>
<reference evidence="1 2" key="1">
    <citation type="submission" date="2014-04" db="EMBL/GenBank/DDBJ databases">
        <authorList>
            <consortium name="DOE Joint Genome Institute"/>
            <person name="Kuo A."/>
            <person name="Martino E."/>
            <person name="Perotto S."/>
            <person name="Kohler A."/>
            <person name="Nagy L.G."/>
            <person name="Floudas D."/>
            <person name="Copeland A."/>
            <person name="Barry K.W."/>
            <person name="Cichocki N."/>
            <person name="Veneault-Fourrey C."/>
            <person name="LaButti K."/>
            <person name="Lindquist E.A."/>
            <person name="Lipzen A."/>
            <person name="Lundell T."/>
            <person name="Morin E."/>
            <person name="Murat C."/>
            <person name="Sun H."/>
            <person name="Tunlid A."/>
            <person name="Henrissat B."/>
            <person name="Grigoriev I.V."/>
            <person name="Hibbett D.S."/>
            <person name="Martin F."/>
            <person name="Nordberg H.P."/>
            <person name="Cantor M.N."/>
            <person name="Hua S.X."/>
        </authorList>
    </citation>
    <scope>NUCLEOTIDE SEQUENCE [LARGE SCALE GENOMIC DNA]</scope>
    <source>
        <strain evidence="1 2">Zn</strain>
    </source>
</reference>
<name>A0A0C3GPT2_OIDMZ</name>
<reference evidence="2" key="2">
    <citation type="submission" date="2015-01" db="EMBL/GenBank/DDBJ databases">
        <title>Evolutionary Origins and Diversification of the Mycorrhizal Mutualists.</title>
        <authorList>
            <consortium name="DOE Joint Genome Institute"/>
            <consortium name="Mycorrhizal Genomics Consortium"/>
            <person name="Kohler A."/>
            <person name="Kuo A."/>
            <person name="Nagy L.G."/>
            <person name="Floudas D."/>
            <person name="Copeland A."/>
            <person name="Barry K.W."/>
            <person name="Cichocki N."/>
            <person name="Veneault-Fourrey C."/>
            <person name="LaButti K."/>
            <person name="Lindquist E.A."/>
            <person name="Lipzen A."/>
            <person name="Lundell T."/>
            <person name="Morin E."/>
            <person name="Murat C."/>
            <person name="Riley R."/>
            <person name="Ohm R."/>
            <person name="Sun H."/>
            <person name="Tunlid A."/>
            <person name="Henrissat B."/>
            <person name="Grigoriev I.V."/>
            <person name="Hibbett D.S."/>
            <person name="Martin F."/>
        </authorList>
    </citation>
    <scope>NUCLEOTIDE SEQUENCE [LARGE SCALE GENOMIC DNA]</scope>
    <source>
        <strain evidence="2">Zn</strain>
    </source>
</reference>
<organism evidence="1 2">
    <name type="scientific">Oidiodendron maius (strain Zn)</name>
    <dbReference type="NCBI Taxonomy" id="913774"/>
    <lineage>
        <taxon>Eukaryota</taxon>
        <taxon>Fungi</taxon>
        <taxon>Dikarya</taxon>
        <taxon>Ascomycota</taxon>
        <taxon>Pezizomycotina</taxon>
        <taxon>Leotiomycetes</taxon>
        <taxon>Leotiomycetes incertae sedis</taxon>
        <taxon>Myxotrichaceae</taxon>
        <taxon>Oidiodendron</taxon>
    </lineage>
</organism>
<accession>A0A0C3GPT2</accession>
<evidence type="ECO:0000313" key="1">
    <source>
        <dbReference type="EMBL" id="KIM98025.1"/>
    </source>
</evidence>
<evidence type="ECO:0000313" key="2">
    <source>
        <dbReference type="Proteomes" id="UP000054321"/>
    </source>
</evidence>